<reference evidence="1 2" key="1">
    <citation type="submission" date="2024-11" db="EMBL/GenBank/DDBJ databases">
        <title>A near-complete genome assembly of Cinchona calisaya.</title>
        <authorList>
            <person name="Lian D.C."/>
            <person name="Zhao X.W."/>
            <person name="Wei L."/>
        </authorList>
    </citation>
    <scope>NUCLEOTIDE SEQUENCE [LARGE SCALE GENOMIC DNA]</scope>
    <source>
        <tissue evidence="1">Nenye</tissue>
    </source>
</reference>
<dbReference type="EMBL" id="JBJUIK010000005">
    <property type="protein sequence ID" value="KAL3526500.1"/>
    <property type="molecule type" value="Genomic_DNA"/>
</dbReference>
<comment type="caution">
    <text evidence="1">The sequence shown here is derived from an EMBL/GenBank/DDBJ whole genome shotgun (WGS) entry which is preliminary data.</text>
</comment>
<dbReference type="Proteomes" id="UP001630127">
    <property type="component" value="Unassembled WGS sequence"/>
</dbReference>
<dbReference type="AlphaFoldDB" id="A0ABD3A7L7"/>
<accession>A0ABD3A7L7</accession>
<proteinExistence type="predicted"/>
<evidence type="ECO:0000313" key="2">
    <source>
        <dbReference type="Proteomes" id="UP001630127"/>
    </source>
</evidence>
<keyword evidence="2" id="KW-1185">Reference proteome</keyword>
<organism evidence="1 2">
    <name type="scientific">Cinchona calisaya</name>
    <dbReference type="NCBI Taxonomy" id="153742"/>
    <lineage>
        <taxon>Eukaryota</taxon>
        <taxon>Viridiplantae</taxon>
        <taxon>Streptophyta</taxon>
        <taxon>Embryophyta</taxon>
        <taxon>Tracheophyta</taxon>
        <taxon>Spermatophyta</taxon>
        <taxon>Magnoliopsida</taxon>
        <taxon>eudicotyledons</taxon>
        <taxon>Gunneridae</taxon>
        <taxon>Pentapetalae</taxon>
        <taxon>asterids</taxon>
        <taxon>lamiids</taxon>
        <taxon>Gentianales</taxon>
        <taxon>Rubiaceae</taxon>
        <taxon>Cinchonoideae</taxon>
        <taxon>Cinchoneae</taxon>
        <taxon>Cinchona</taxon>
    </lineage>
</organism>
<sequence length="125" mass="14680">MAISSLKYAWLVFDTRYFLRLLKKMEIPTPGTGLAFEEGKSLCHSGCRFHEIYYTHKQPTVLVTQIRSSYFFWSSEWGLISGHIRLKFFWFEMLSNTFMLTSIVDGLHLRGITQGEMFLLSEDYC</sequence>
<evidence type="ECO:0000313" key="1">
    <source>
        <dbReference type="EMBL" id="KAL3526500.1"/>
    </source>
</evidence>
<protein>
    <submittedName>
        <fullName evidence="1">Uncharacterized protein</fullName>
    </submittedName>
</protein>
<name>A0ABD3A7L7_9GENT</name>
<gene>
    <name evidence="1" type="ORF">ACH5RR_011156</name>
</gene>